<evidence type="ECO:0000256" key="7">
    <source>
        <dbReference type="ARBA" id="ARBA00023014"/>
    </source>
</evidence>
<evidence type="ECO:0000256" key="3">
    <source>
        <dbReference type="ARBA" id="ARBA00005646"/>
    </source>
</evidence>
<evidence type="ECO:0000256" key="4">
    <source>
        <dbReference type="ARBA" id="ARBA00022485"/>
    </source>
</evidence>
<proteinExistence type="inferred from homology"/>
<protein>
    <recommendedName>
        <fullName evidence="11">HhH-GPD domain-containing protein</fullName>
    </recommendedName>
</protein>
<keyword evidence="7" id="KW-0411">Iron-sulfur</keyword>
<dbReference type="GO" id="GO:0035514">
    <property type="term" value="F:DNA demethylase activity"/>
    <property type="evidence" value="ECO:0007669"/>
    <property type="project" value="InterPro"/>
</dbReference>
<organism evidence="12 13">
    <name type="scientific">Dipteronia sinensis</name>
    <dbReference type="NCBI Taxonomy" id="43782"/>
    <lineage>
        <taxon>Eukaryota</taxon>
        <taxon>Viridiplantae</taxon>
        <taxon>Streptophyta</taxon>
        <taxon>Embryophyta</taxon>
        <taxon>Tracheophyta</taxon>
        <taxon>Spermatophyta</taxon>
        <taxon>Magnoliopsida</taxon>
        <taxon>eudicotyledons</taxon>
        <taxon>Gunneridae</taxon>
        <taxon>Pentapetalae</taxon>
        <taxon>rosids</taxon>
        <taxon>malvids</taxon>
        <taxon>Sapindales</taxon>
        <taxon>Sapindaceae</taxon>
        <taxon>Hippocastanoideae</taxon>
        <taxon>Acereae</taxon>
        <taxon>Dipteronia</taxon>
    </lineage>
</organism>
<evidence type="ECO:0000256" key="9">
    <source>
        <dbReference type="ARBA" id="ARBA00023242"/>
    </source>
</evidence>
<feature type="region of interest" description="Disordered" evidence="10">
    <location>
        <begin position="1532"/>
        <end position="1553"/>
    </location>
</feature>
<dbReference type="EMBL" id="JANJYJ010000001">
    <property type="protein sequence ID" value="KAK3228435.1"/>
    <property type="molecule type" value="Genomic_DNA"/>
</dbReference>
<feature type="compositionally biased region" description="Basic and acidic residues" evidence="10">
    <location>
        <begin position="378"/>
        <end position="388"/>
    </location>
</feature>
<dbReference type="InterPro" id="IPR023170">
    <property type="entry name" value="HhH_base_excis_C"/>
</dbReference>
<gene>
    <name evidence="12" type="ORF">Dsin_000316</name>
</gene>
<sequence length="2095" mass="235468">MSPRFKFWEGFSVPQEREFQLMGSWMPVTPEKPIPTTNPIQVDQYGNPLGRENWQEQPGFSGGHMQQIPDYNRAVPNLNLIGQADQNDGYYGNSIGAANRNRMINHIAASLYNGNAVSNNNQLVHFPAMKNASVLVSANGSSMSMPNGPPTMNLHSQVGNWGEVNSLDPRESNLSNLLPQRESNLINLLPQMEFYPANCLLPGESHSNNFLKQRESNLSHLFQQSESNLDGLFLQRQYSGHSLQQRESNPNHLLQQRESNSSHLLQQREYNLSHLLQQRESNPSHLLKQRESNSSHLLQQRESNSSHLMQRESNSSHLLQQRESNLSHLLLQRESNLSDSWLHGQNHCSGSNLSSNSGSFHQIPQYEFPVPYQPQSDYRLHSPPRSEADAASSVTTTFPFPPVTPDQSKKLERNKFLATANFFVDESSIQENDKQANFVASTENEAIQHNNDELLQNVVDLSSVVNSSQLEEKRDSDNGTDQGIDLNKTPQLKPPRRRKHRPKVIIEGKPKRTPKNATPKTTKTEENPRGKRKYVRKKQLKDSETEQAPNLRETADPSTGPVAGSCRRELSFDLEKLGDESPIEDIGQQEETQQRYKRAFNLNLDSQATELDSRINNSEYRTEATVLIGQQNGPPTDTLQPRTVSNHTRSINQIPGDNISVPEKQAVAASVPPRKDLLMENLNVIARNAETMIGDPSQKNSTIGYIPIQQHAYAKGIGPTNFQANNGLENLERTRQMPAQSIPQSAPNNLSISKEARGSKREYYHAIEQTHPCAENQMGSSFLCQNVFQTDEYQRNGSFLGAGCSETHKKRKIENGLHANINGRLSGAAAVQDGSRLDGNRLALHANYHMLNSQLGSNNIARRENTGFNNVVSDRYAQSMASAQYVSFVQHSLAEKMGGTTRLTSVHNFVPLTASEKCNLIPPTPPIKSPAPGSRQVPKSFGNNISSKQKVKPTLAKSVSSGMGQVLPEQRVALYDQQRFSAKTRGPPLKQIRPISMDEIIQRFKGLNLNGRAGQEQEQEQNAIVPYKQDGTVVPYEGFDFLKKRKPRPKVDLDPETNRIWKLLMGKEGEGLEGTDKDKEKWWEEERRVFQGRADSFIARMHLVQGDRRFSKWKGSVVDSVIGVFLTQNVSDHLSSSAFMSLAARFPVESNNRTCYMDGTNVLVEEPEVCVSSPNIAIQWNEQLLKNSLHSQSNTTAPHEPIQHQRQSEPSRIERTSLPEVHSHSLEEEVLSSQDSFTSSIFQGNGGIRSSSGSNSEAEYPTYGCMPNQDSGSKNSLQMQSADLYQELYNCLNESSLFEEGHGHRHKLSENTEHGQQKSSPLTFTQLLNFNNPRNQAPLVPSSNYEPNKTSYLELLEGEGSDIYSGDCISFLPSTASEFPKARDENYTSRRVGQQAKFVGESTIQQNGLLMSEKMPTQDPYTLSSKHLKQELNGSQRGSHGRCNKTCSDNLVHVKEKSFQLESRSLTEPVNLVEAPAKAQHKTMQNVPNVPELAKSTFDVEERVSVVNKQIHLENKLIEPNSGGQVLSAHKSYDEANPNISKSKKGKADDEKKNAVDWDYLRKQVLGNGRKTERTKETMDSLDYEALRTANVKDISDAIKERGMNNMLAERIKDFLNRLVRDHGSIDLEWLRDVPPDKSKDYLLSVRGLGLKSVECVRLLTLHHLAFPVDTNVGRIAVRLGWVPLQPLPESLQLHLLELYPILESIQKYLWPRLCKLDQRTLYELHYQLITFGKVFCTKSKPNCNACPMRGECRHFASAFASARLALPGPEEKGIVRSNVPITPERNPEVVINPMPLPAPEKYSLNVGFEVSKCVPIIEEPATPEQQCTEVSESDFEDTFGEDPDEIPTIKLNIEEFTVNLQNYMQDKMELQEVDMSKALVALSSEVASLPTPKLKNVSRLRTEHQVYQLPDSHPLLNGMERREPDDPSPYLLAIWTPGETANSIQPPEKRCESQQSSRLCNDATCFSCNSERETNSQTVRGTLLIPCRTAMRGSFPLNGTYFQVNEVFADHASSLNPIDVPREWIWNLPRRIVYFGTSVSTIFKGLSTEGIQFCFWKGFVCVRGFDQTLRAPRPLMARLHFPASKLAKTINENK</sequence>
<reference evidence="12" key="1">
    <citation type="journal article" date="2023" name="Plant J.">
        <title>Genome sequences and population genomics provide insights into the demographic history, inbreeding, and mutation load of two 'living fossil' tree species of Dipteronia.</title>
        <authorList>
            <person name="Feng Y."/>
            <person name="Comes H.P."/>
            <person name="Chen J."/>
            <person name="Zhu S."/>
            <person name="Lu R."/>
            <person name="Zhang X."/>
            <person name="Li P."/>
            <person name="Qiu J."/>
            <person name="Olsen K.M."/>
            <person name="Qiu Y."/>
        </authorList>
    </citation>
    <scope>NUCLEOTIDE SEQUENCE</scope>
    <source>
        <strain evidence="12">NBL</strain>
    </source>
</reference>
<keyword evidence="8" id="KW-0238">DNA-binding</keyword>
<feature type="compositionally biased region" description="Polar residues" evidence="10">
    <location>
        <begin position="294"/>
        <end position="319"/>
    </location>
</feature>
<dbReference type="InterPro" id="IPR028924">
    <property type="entry name" value="Perm-CXXC"/>
</dbReference>
<dbReference type="Pfam" id="PF15629">
    <property type="entry name" value="Perm-CXXC"/>
    <property type="match status" value="1"/>
</dbReference>
<dbReference type="InterPro" id="IPR003265">
    <property type="entry name" value="HhH-GPD_domain"/>
</dbReference>
<feature type="compositionally biased region" description="Basic and acidic residues" evidence="10">
    <location>
        <begin position="1201"/>
        <end position="1227"/>
    </location>
</feature>
<dbReference type="InterPro" id="IPR044811">
    <property type="entry name" value="DME/ROS1"/>
</dbReference>
<dbReference type="GO" id="GO:0006284">
    <property type="term" value="P:base-excision repair"/>
    <property type="evidence" value="ECO:0007669"/>
    <property type="project" value="InterPro"/>
</dbReference>
<dbReference type="GO" id="GO:0003906">
    <property type="term" value="F:DNA-(apurinic or apyrimidinic site) endonuclease activity"/>
    <property type="evidence" value="ECO:0007669"/>
    <property type="project" value="UniProtKB-ARBA"/>
</dbReference>
<dbReference type="GO" id="GO:0046872">
    <property type="term" value="F:metal ion binding"/>
    <property type="evidence" value="ECO:0007669"/>
    <property type="project" value="UniProtKB-KW"/>
</dbReference>
<feature type="compositionally biased region" description="Basic residues" evidence="10">
    <location>
        <begin position="530"/>
        <end position="539"/>
    </location>
</feature>
<evidence type="ECO:0000256" key="10">
    <source>
        <dbReference type="SAM" id="MobiDB-lite"/>
    </source>
</evidence>
<dbReference type="GO" id="GO:0003677">
    <property type="term" value="F:DNA binding"/>
    <property type="evidence" value="ECO:0007669"/>
    <property type="project" value="UniProtKB-KW"/>
</dbReference>
<dbReference type="GO" id="GO:0141166">
    <property type="term" value="P:chromosomal 5-methylcytosine DNA demethylation pathway"/>
    <property type="evidence" value="ECO:0007669"/>
    <property type="project" value="InterPro"/>
</dbReference>
<evidence type="ECO:0000256" key="1">
    <source>
        <dbReference type="ARBA" id="ARBA00001966"/>
    </source>
</evidence>
<dbReference type="PANTHER" id="PTHR46213:SF24">
    <property type="entry name" value="HHH-GPD DOMAIN-CONTAINING PROTEIN"/>
    <property type="match status" value="1"/>
</dbReference>
<accession>A0AAE0B358</accession>
<feature type="domain" description="HhH-GPD" evidence="11">
    <location>
        <begin position="1571"/>
        <end position="1735"/>
    </location>
</feature>
<keyword evidence="5" id="KW-0479">Metal-binding</keyword>
<dbReference type="Proteomes" id="UP001281410">
    <property type="component" value="Unassembled WGS sequence"/>
</dbReference>
<keyword evidence="6" id="KW-0408">Iron</keyword>
<keyword evidence="9" id="KW-0539">Nucleus</keyword>
<dbReference type="GO" id="GO:0051539">
    <property type="term" value="F:4 iron, 4 sulfur cluster binding"/>
    <property type="evidence" value="ECO:0007669"/>
    <property type="project" value="UniProtKB-KW"/>
</dbReference>
<comment type="caution">
    <text evidence="12">The sequence shown here is derived from an EMBL/GenBank/DDBJ whole genome shotgun (WGS) entry which is preliminary data.</text>
</comment>
<feature type="compositionally biased region" description="Basic residues" evidence="10">
    <location>
        <begin position="494"/>
        <end position="503"/>
    </location>
</feature>
<comment type="similarity">
    <text evidence="3">Belongs to the DNA glycosylase family. DEMETER subfamily.</text>
</comment>
<feature type="region of interest" description="Disordered" evidence="10">
    <location>
        <begin position="371"/>
        <end position="408"/>
    </location>
</feature>
<comment type="subcellular location">
    <subcellularLocation>
        <location evidence="2">Nucleus</location>
    </subcellularLocation>
</comment>
<evidence type="ECO:0000313" key="12">
    <source>
        <dbReference type="EMBL" id="KAK3228435.1"/>
    </source>
</evidence>
<keyword evidence="13" id="KW-1185">Reference proteome</keyword>
<dbReference type="PANTHER" id="PTHR46213">
    <property type="entry name" value="TRANSCRIPTIONAL ACTIVATOR DEMETER"/>
    <property type="match status" value="1"/>
</dbReference>
<evidence type="ECO:0000256" key="6">
    <source>
        <dbReference type="ARBA" id="ARBA00023004"/>
    </source>
</evidence>
<feature type="region of interest" description="Disordered" evidence="10">
    <location>
        <begin position="281"/>
        <end position="319"/>
    </location>
</feature>
<feature type="region of interest" description="Disordered" evidence="10">
    <location>
        <begin position="1191"/>
        <end position="1230"/>
    </location>
</feature>
<dbReference type="SMART" id="SM00525">
    <property type="entry name" value="FES"/>
    <property type="match status" value="1"/>
</dbReference>
<dbReference type="CDD" id="cd00056">
    <property type="entry name" value="ENDO3c"/>
    <property type="match status" value="1"/>
</dbReference>
<dbReference type="Gene3D" id="1.10.1670.10">
    <property type="entry name" value="Helix-hairpin-Helix base-excision DNA repair enzymes (C-terminal)"/>
    <property type="match status" value="1"/>
</dbReference>
<evidence type="ECO:0000256" key="2">
    <source>
        <dbReference type="ARBA" id="ARBA00004123"/>
    </source>
</evidence>
<dbReference type="Pfam" id="PF15628">
    <property type="entry name" value="RRM_DME"/>
    <property type="match status" value="1"/>
</dbReference>
<dbReference type="InterPro" id="IPR011257">
    <property type="entry name" value="DNA_glycosylase"/>
</dbReference>
<feature type="region of interest" description="Disordered" evidence="10">
    <location>
        <begin position="921"/>
        <end position="951"/>
    </location>
</feature>
<dbReference type="FunFam" id="1.10.1670.10:FF:000004">
    <property type="entry name" value="DNA glycosylase/AP lyase ROS1"/>
    <property type="match status" value="1"/>
</dbReference>
<evidence type="ECO:0000256" key="5">
    <source>
        <dbReference type="ARBA" id="ARBA00022723"/>
    </source>
</evidence>
<dbReference type="GO" id="GO:0005634">
    <property type="term" value="C:nucleus"/>
    <property type="evidence" value="ECO:0007669"/>
    <property type="project" value="UniProtKB-SubCell"/>
</dbReference>
<comment type="cofactor">
    <cofactor evidence="1">
        <name>[4Fe-4S] cluster</name>
        <dbReference type="ChEBI" id="CHEBI:49883"/>
    </cofactor>
</comment>
<evidence type="ECO:0000259" key="11">
    <source>
        <dbReference type="SMART" id="SM00478"/>
    </source>
</evidence>
<dbReference type="InterPro" id="IPR003651">
    <property type="entry name" value="Endonuclease3_FeS-loop_motif"/>
</dbReference>
<keyword evidence="4" id="KW-0004">4Fe-4S</keyword>
<feature type="region of interest" description="Disordered" evidence="10">
    <location>
        <begin position="468"/>
        <end position="565"/>
    </location>
</feature>
<evidence type="ECO:0000256" key="8">
    <source>
        <dbReference type="ARBA" id="ARBA00023125"/>
    </source>
</evidence>
<dbReference type="InterPro" id="IPR028925">
    <property type="entry name" value="RRM_DME"/>
</dbReference>
<dbReference type="GO" id="GO:0019104">
    <property type="term" value="F:DNA N-glycosylase activity"/>
    <property type="evidence" value="ECO:0007669"/>
    <property type="project" value="InterPro"/>
</dbReference>
<dbReference type="SMART" id="SM00478">
    <property type="entry name" value="ENDO3c"/>
    <property type="match status" value="1"/>
</dbReference>
<name>A0AAE0B358_9ROSI</name>
<evidence type="ECO:0000313" key="13">
    <source>
        <dbReference type="Proteomes" id="UP001281410"/>
    </source>
</evidence>
<dbReference type="SUPFAM" id="SSF48150">
    <property type="entry name" value="DNA-glycosylase"/>
    <property type="match status" value="1"/>
</dbReference>